<organism evidence="6">
    <name type="scientific">Taenia asiatica</name>
    <name type="common">Asian tapeworm</name>
    <dbReference type="NCBI Taxonomy" id="60517"/>
    <lineage>
        <taxon>Eukaryota</taxon>
        <taxon>Metazoa</taxon>
        <taxon>Spiralia</taxon>
        <taxon>Lophotrochozoa</taxon>
        <taxon>Platyhelminthes</taxon>
        <taxon>Cestoda</taxon>
        <taxon>Eucestoda</taxon>
        <taxon>Cyclophyllidea</taxon>
        <taxon>Taeniidae</taxon>
        <taxon>Taenia</taxon>
    </lineage>
</organism>
<reference evidence="6" key="1">
    <citation type="submission" date="2017-02" db="UniProtKB">
        <authorList>
            <consortium name="WormBaseParasite"/>
        </authorList>
    </citation>
    <scope>IDENTIFICATION</scope>
</reference>
<dbReference type="InterPro" id="IPR002475">
    <property type="entry name" value="Bcl2-like"/>
</dbReference>
<dbReference type="GO" id="GO:0097192">
    <property type="term" value="P:extrinsic apoptotic signaling pathway in absence of ligand"/>
    <property type="evidence" value="ECO:0007669"/>
    <property type="project" value="TreeGrafter"/>
</dbReference>
<evidence type="ECO:0000256" key="1">
    <source>
        <dbReference type="ARBA" id="ARBA00009458"/>
    </source>
</evidence>
<keyword evidence="2" id="KW-0053">Apoptosis</keyword>
<evidence type="ECO:0000313" key="5">
    <source>
        <dbReference type="Proteomes" id="UP000282613"/>
    </source>
</evidence>
<dbReference type="EMBL" id="UYRS01018610">
    <property type="protein sequence ID" value="VDK38296.1"/>
    <property type="molecule type" value="Genomic_DNA"/>
</dbReference>
<dbReference type="GO" id="GO:0051400">
    <property type="term" value="F:BH domain binding"/>
    <property type="evidence" value="ECO:0007669"/>
    <property type="project" value="TreeGrafter"/>
</dbReference>
<dbReference type="InterPro" id="IPR026298">
    <property type="entry name" value="Bcl-2_fam"/>
</dbReference>
<keyword evidence="5" id="KW-1185">Reference proteome</keyword>
<sequence length="352" mass="39217">MKPEFRLNLTDPGSCYSFCEHTGLFALKAPVAPPLVRVTPHPPWTLSLPPYKTTPVSVFWSRYFRIKSRGALSNFFRVSWSLASPCSGSSLFSNIVEIMLPPIVKTTEMEVTLINRPMFIYSTVLPLIFNQTGPRPENRLPDNISNTTKAVAVDLVNTFESRYTEGYKSLVTDALHVHNSTTSNSATTTSSSSDEGELDPSPSYSVSCAREELQGYPLPFMNARGRYIRILHSLFVQQINWGRIVAMLSFLRALCEVLDASPQSQASSSEDENEVNSPLPPSSSSPSDKTDFVPLATQSADGSADGDEDKKLTTKVQDRRIASLHYIVWTMEFIYKESKLGDWIEEHGSWVS</sequence>
<dbReference type="WBParaSite" id="TASK_0000738901-mRNA-1">
    <property type="protein sequence ID" value="TASK_0000738901-mRNA-1"/>
    <property type="gene ID" value="TASK_0000738901"/>
</dbReference>
<dbReference type="PANTHER" id="PTHR11256:SF50">
    <property type="entry name" value="APOPTOSIS REGULATOR CED-9"/>
    <property type="match status" value="1"/>
</dbReference>
<dbReference type="OrthoDB" id="6286348at2759"/>
<reference evidence="4 5" key="2">
    <citation type="submission" date="2018-11" db="EMBL/GenBank/DDBJ databases">
        <authorList>
            <consortium name="Pathogen Informatics"/>
        </authorList>
    </citation>
    <scope>NUCLEOTIDE SEQUENCE [LARGE SCALE GENOMIC DNA]</scope>
</reference>
<dbReference type="InterPro" id="IPR036834">
    <property type="entry name" value="Bcl-2-like_sf"/>
</dbReference>
<dbReference type="AlphaFoldDB" id="A0A0R3WA51"/>
<name>A0A0R3WA51_TAEAS</name>
<dbReference type="GO" id="GO:0001836">
    <property type="term" value="P:release of cytochrome c from mitochondria"/>
    <property type="evidence" value="ECO:0007669"/>
    <property type="project" value="TreeGrafter"/>
</dbReference>
<protein>
    <submittedName>
        <fullName evidence="6">BCL domain-containing protein</fullName>
    </submittedName>
</protein>
<dbReference type="GO" id="GO:0005741">
    <property type="term" value="C:mitochondrial outer membrane"/>
    <property type="evidence" value="ECO:0007669"/>
    <property type="project" value="TreeGrafter"/>
</dbReference>
<evidence type="ECO:0000256" key="3">
    <source>
        <dbReference type="SAM" id="MobiDB-lite"/>
    </source>
</evidence>
<accession>A0A0R3WA51</accession>
<dbReference type="SUPFAM" id="SSF56854">
    <property type="entry name" value="Bcl-2 inhibitors of programmed cell death"/>
    <property type="match status" value="1"/>
</dbReference>
<dbReference type="STRING" id="60517.A0A0R3WA51"/>
<dbReference type="GO" id="GO:0008630">
    <property type="term" value="P:intrinsic apoptotic signaling pathway in response to DNA damage"/>
    <property type="evidence" value="ECO:0007669"/>
    <property type="project" value="TreeGrafter"/>
</dbReference>
<evidence type="ECO:0000256" key="2">
    <source>
        <dbReference type="ARBA" id="ARBA00022703"/>
    </source>
</evidence>
<proteinExistence type="inferred from homology"/>
<dbReference type="Gene3D" id="1.10.437.10">
    <property type="entry name" value="Blc2-like"/>
    <property type="match status" value="1"/>
</dbReference>
<evidence type="ECO:0000313" key="6">
    <source>
        <dbReference type="WBParaSite" id="TASK_0000738901-mRNA-1"/>
    </source>
</evidence>
<gene>
    <name evidence="4" type="ORF">TASK_LOCUS7390</name>
</gene>
<comment type="similarity">
    <text evidence="1">Belongs to the Bcl-2 family.</text>
</comment>
<feature type="region of interest" description="Disordered" evidence="3">
    <location>
        <begin position="264"/>
        <end position="312"/>
    </location>
</feature>
<evidence type="ECO:0000313" key="4">
    <source>
        <dbReference type="EMBL" id="VDK38296.1"/>
    </source>
</evidence>
<dbReference type="PROSITE" id="PS50062">
    <property type="entry name" value="BCL2_FAMILY"/>
    <property type="match status" value="1"/>
</dbReference>
<feature type="region of interest" description="Disordered" evidence="3">
    <location>
        <begin position="180"/>
        <end position="205"/>
    </location>
</feature>
<dbReference type="PANTHER" id="PTHR11256">
    <property type="entry name" value="BCL-2 RELATED"/>
    <property type="match status" value="1"/>
</dbReference>
<dbReference type="GO" id="GO:0042981">
    <property type="term" value="P:regulation of apoptotic process"/>
    <property type="evidence" value="ECO:0007669"/>
    <property type="project" value="InterPro"/>
</dbReference>
<dbReference type="Proteomes" id="UP000282613">
    <property type="component" value="Unassembled WGS sequence"/>
</dbReference>
<feature type="compositionally biased region" description="Low complexity" evidence="3">
    <location>
        <begin position="180"/>
        <end position="193"/>
    </location>
</feature>